<accession>A0A6J5L6H6</accession>
<evidence type="ECO:0000313" key="1">
    <source>
        <dbReference type="EMBL" id="CAB4127499.1"/>
    </source>
</evidence>
<organism evidence="1">
    <name type="scientific">uncultured Caudovirales phage</name>
    <dbReference type="NCBI Taxonomy" id="2100421"/>
    <lineage>
        <taxon>Viruses</taxon>
        <taxon>Duplodnaviria</taxon>
        <taxon>Heunggongvirae</taxon>
        <taxon>Uroviricota</taxon>
        <taxon>Caudoviricetes</taxon>
        <taxon>Peduoviridae</taxon>
        <taxon>Maltschvirus</taxon>
        <taxon>Maltschvirus maltsch</taxon>
    </lineage>
</organism>
<protein>
    <submittedName>
        <fullName evidence="1">Uncharacterized protein</fullName>
    </submittedName>
</protein>
<name>A0A6J5L6H6_9CAUD</name>
<proteinExistence type="predicted"/>
<reference evidence="1" key="1">
    <citation type="submission" date="2020-04" db="EMBL/GenBank/DDBJ databases">
        <authorList>
            <person name="Chiriac C."/>
            <person name="Salcher M."/>
            <person name="Ghai R."/>
            <person name="Kavagutti S V."/>
        </authorList>
    </citation>
    <scope>NUCLEOTIDE SEQUENCE</scope>
</reference>
<sequence length="61" mass="7191">MSTYPCVMPRIDHSDCPVCHGTKKMLFDNSPNENHLSALIRYLKKCEMVEYVRKTTRQWTS</sequence>
<dbReference type="EMBL" id="LR796209">
    <property type="protein sequence ID" value="CAB4127499.1"/>
    <property type="molecule type" value="Genomic_DNA"/>
</dbReference>
<gene>
    <name evidence="1" type="ORF">UFOVP75_227</name>
</gene>